<reference evidence="2 3" key="1">
    <citation type="submission" date="2023-02" db="EMBL/GenBank/DDBJ databases">
        <title>LHISI_Scaffold_Assembly.</title>
        <authorList>
            <person name="Stuart O.P."/>
            <person name="Cleave R."/>
            <person name="Magrath M.J.L."/>
            <person name="Mikheyev A.S."/>
        </authorList>
    </citation>
    <scope>NUCLEOTIDE SEQUENCE [LARGE SCALE GENOMIC DNA]</scope>
    <source>
        <strain evidence="2">Daus_M_001</strain>
        <tissue evidence="2">Leg muscle</tissue>
    </source>
</reference>
<dbReference type="EMBL" id="JARBHB010000003">
    <property type="protein sequence ID" value="KAJ8890870.1"/>
    <property type="molecule type" value="Genomic_DNA"/>
</dbReference>
<proteinExistence type="predicted"/>
<sequence length="557" mass="61286">MAAAKQRNVDAATCPEQTWLSAPHEVILYNHVRTKLECWRELQKRHLPPNIRPVCYCCAVSLSHFGKGDSRLNKCKQETSSTANGVIWNISAEFLSRVEADIQIPRVHRPLCALPLLSEQSCRIVLRTELEFCITSCANMSTPRAEEDTSFQCCREMRAGIFARIVAWETIGCRFRAPVGDLDSTGNGKRRLLRATLRIADGLSCRRATGICSVHMHLRVPLASFFPKLEGGSAGVCKGYNATPYKSAIAATRRALNWRAGFSSSSGAVTSALASHHGDPGSMPACQRVFSGNSRSPRPCIPAPHFMSCPGMTGTYVSQLESPSLGGARLDRRRNTTSRREIDWQLSTRLGVGPSLLTGSGLHGHRGAAVTEWLGHSPSTKADRVQSLAGNRAAGRWVFSGIFHFLRPFIPALLHTHLVSPSSALNIRVEWTEEIWAALNIEVLRACQDPRETPLTSGIVRHVSHMRKYGCDHDRGTNPVHLCGRHHRGPLQRIYVAHTRDIPSMKVIGVSMEQRRNEKRGGGEIPEKTRRSAASPGTFPTCENPGVARLEIEPGSP</sequence>
<feature type="region of interest" description="Disordered" evidence="1">
    <location>
        <begin position="514"/>
        <end position="557"/>
    </location>
</feature>
<protein>
    <submittedName>
        <fullName evidence="2">Uncharacterized protein</fullName>
    </submittedName>
</protein>
<dbReference type="Proteomes" id="UP001159363">
    <property type="component" value="Chromosome 3"/>
</dbReference>
<evidence type="ECO:0000256" key="1">
    <source>
        <dbReference type="SAM" id="MobiDB-lite"/>
    </source>
</evidence>
<evidence type="ECO:0000313" key="2">
    <source>
        <dbReference type="EMBL" id="KAJ8890870.1"/>
    </source>
</evidence>
<organism evidence="2 3">
    <name type="scientific">Dryococelus australis</name>
    <dbReference type="NCBI Taxonomy" id="614101"/>
    <lineage>
        <taxon>Eukaryota</taxon>
        <taxon>Metazoa</taxon>
        <taxon>Ecdysozoa</taxon>
        <taxon>Arthropoda</taxon>
        <taxon>Hexapoda</taxon>
        <taxon>Insecta</taxon>
        <taxon>Pterygota</taxon>
        <taxon>Neoptera</taxon>
        <taxon>Polyneoptera</taxon>
        <taxon>Phasmatodea</taxon>
        <taxon>Verophasmatodea</taxon>
        <taxon>Anareolatae</taxon>
        <taxon>Phasmatidae</taxon>
        <taxon>Eurycanthinae</taxon>
        <taxon>Dryococelus</taxon>
    </lineage>
</organism>
<evidence type="ECO:0000313" key="3">
    <source>
        <dbReference type="Proteomes" id="UP001159363"/>
    </source>
</evidence>
<keyword evidence="3" id="KW-1185">Reference proteome</keyword>
<accession>A0ABQ9I2K1</accession>
<name>A0ABQ9I2K1_9NEOP</name>
<feature type="compositionally biased region" description="Basic and acidic residues" evidence="1">
    <location>
        <begin position="514"/>
        <end position="530"/>
    </location>
</feature>
<gene>
    <name evidence="2" type="ORF">PR048_010379</name>
</gene>
<comment type="caution">
    <text evidence="2">The sequence shown here is derived from an EMBL/GenBank/DDBJ whole genome shotgun (WGS) entry which is preliminary data.</text>
</comment>